<dbReference type="EMBL" id="AFME02000022">
    <property type="protein sequence ID" value="EMG13308.1"/>
    <property type="molecule type" value="Genomic_DNA"/>
</dbReference>
<reference evidence="2 3" key="1">
    <citation type="submission" date="2013-02" db="EMBL/GenBank/DDBJ databases">
        <authorList>
            <person name="Harkins D.M."/>
            <person name="Durkin A.S."/>
            <person name="Brinkac L.M."/>
            <person name="Haft D.H."/>
            <person name="Selengut J.D."/>
            <person name="Sanka R."/>
            <person name="DePew J."/>
            <person name="Purushe J."/>
            <person name="Tulsiani S.M."/>
            <person name="Graham G.C."/>
            <person name="Burns M.-A."/>
            <person name="Dohnt M.F."/>
            <person name="Smythe L.D."/>
            <person name="McKay D.B."/>
            <person name="Craig S.B."/>
            <person name="Vinetz J.M."/>
            <person name="Sutton G.G."/>
            <person name="Nierman W.C."/>
            <person name="Fouts D.E."/>
        </authorList>
    </citation>
    <scope>NUCLEOTIDE SEQUENCE [LARGE SCALE GENOMIC DNA]</scope>
    <source>
        <strain evidence="2 3">LT2186</strain>
    </source>
</reference>
<keyword evidence="1" id="KW-0472">Membrane</keyword>
<accession>M3H2V2</accession>
<feature type="transmembrane region" description="Helical" evidence="1">
    <location>
        <begin position="26"/>
        <end position="42"/>
    </location>
</feature>
<dbReference type="AlphaFoldDB" id="M3H2V2"/>
<sequence length="47" mass="5335">MISTLIPFVLSFPVLSSVEFSEVPLNNLLLLSFGYFLIRSLFSNKIK</sequence>
<dbReference type="Proteomes" id="UP000011776">
    <property type="component" value="Unassembled WGS sequence"/>
</dbReference>
<gene>
    <name evidence="2" type="ORF">LEP1GSC151_3449</name>
</gene>
<keyword evidence="1" id="KW-0812">Transmembrane</keyword>
<evidence type="ECO:0000313" key="2">
    <source>
        <dbReference type="EMBL" id="EMG13308.1"/>
    </source>
</evidence>
<keyword evidence="1" id="KW-1133">Transmembrane helix</keyword>
<proteinExistence type="predicted"/>
<evidence type="ECO:0000313" key="3">
    <source>
        <dbReference type="Proteomes" id="UP000011776"/>
    </source>
</evidence>
<organism evidence="2 3">
    <name type="scientific">Leptospira interrogans serovar Grippotyphosa str. LT2186</name>
    <dbReference type="NCBI Taxonomy" id="1001599"/>
    <lineage>
        <taxon>Bacteria</taxon>
        <taxon>Pseudomonadati</taxon>
        <taxon>Spirochaetota</taxon>
        <taxon>Spirochaetia</taxon>
        <taxon>Leptospirales</taxon>
        <taxon>Leptospiraceae</taxon>
        <taxon>Leptospira</taxon>
    </lineage>
</organism>
<comment type="caution">
    <text evidence="2">The sequence shown here is derived from an EMBL/GenBank/DDBJ whole genome shotgun (WGS) entry which is preliminary data.</text>
</comment>
<evidence type="ECO:0000256" key="1">
    <source>
        <dbReference type="SAM" id="Phobius"/>
    </source>
</evidence>
<feature type="non-terminal residue" evidence="2">
    <location>
        <position position="47"/>
    </location>
</feature>
<name>M3H2V2_LEPIR</name>
<protein>
    <submittedName>
        <fullName evidence="2">Uncharacterized protein</fullName>
    </submittedName>
</protein>